<reference evidence="8 9" key="1">
    <citation type="submission" date="2018-12" db="EMBL/GenBank/DDBJ databases">
        <title>Draft genome sequence of Embleya hyalina NBRC 13850T.</title>
        <authorList>
            <person name="Komaki H."/>
            <person name="Hosoyama A."/>
            <person name="Kimura A."/>
            <person name="Ichikawa N."/>
            <person name="Tamura T."/>
        </authorList>
    </citation>
    <scope>NUCLEOTIDE SEQUENCE [LARGE SCALE GENOMIC DNA]</scope>
    <source>
        <strain evidence="8 9">NBRC 13850</strain>
    </source>
</reference>
<organism evidence="8 9">
    <name type="scientific">Embleya hyalina</name>
    <dbReference type="NCBI Taxonomy" id="516124"/>
    <lineage>
        <taxon>Bacteria</taxon>
        <taxon>Bacillati</taxon>
        <taxon>Actinomycetota</taxon>
        <taxon>Actinomycetes</taxon>
        <taxon>Kitasatosporales</taxon>
        <taxon>Streptomycetaceae</taxon>
        <taxon>Embleya</taxon>
    </lineage>
</organism>
<accession>A0A401YPM8</accession>
<dbReference type="PROSITE" id="PS51296">
    <property type="entry name" value="RIESKE"/>
    <property type="match status" value="1"/>
</dbReference>
<dbReference type="EMBL" id="BIFH01000021">
    <property type="protein sequence ID" value="GCD96547.1"/>
    <property type="molecule type" value="Genomic_DNA"/>
</dbReference>
<dbReference type="GO" id="GO:0016705">
    <property type="term" value="F:oxidoreductase activity, acting on paired donors, with incorporation or reduction of molecular oxygen"/>
    <property type="evidence" value="ECO:0007669"/>
    <property type="project" value="UniProtKB-ARBA"/>
</dbReference>
<evidence type="ECO:0000256" key="1">
    <source>
        <dbReference type="ARBA" id="ARBA00001962"/>
    </source>
</evidence>
<dbReference type="GO" id="GO:0004497">
    <property type="term" value="F:monooxygenase activity"/>
    <property type="evidence" value="ECO:0007669"/>
    <property type="project" value="UniProtKB-ARBA"/>
</dbReference>
<dbReference type="GO" id="GO:0051537">
    <property type="term" value="F:2 iron, 2 sulfur cluster binding"/>
    <property type="evidence" value="ECO:0007669"/>
    <property type="project" value="UniProtKB-KW"/>
</dbReference>
<dbReference type="Gene3D" id="3.90.380.10">
    <property type="entry name" value="Naphthalene 1,2-dioxygenase Alpha Subunit, Chain A, domain 1"/>
    <property type="match status" value="2"/>
</dbReference>
<evidence type="ECO:0000256" key="2">
    <source>
        <dbReference type="ARBA" id="ARBA00022714"/>
    </source>
</evidence>
<evidence type="ECO:0000256" key="4">
    <source>
        <dbReference type="ARBA" id="ARBA00023002"/>
    </source>
</evidence>
<dbReference type="PANTHER" id="PTHR43756:SF5">
    <property type="entry name" value="CHOLINE MONOOXYGENASE, CHLOROPLASTIC"/>
    <property type="match status" value="1"/>
</dbReference>
<dbReference type="SUPFAM" id="SSF50022">
    <property type="entry name" value="ISP domain"/>
    <property type="match status" value="1"/>
</dbReference>
<dbReference type="InterPro" id="IPR036922">
    <property type="entry name" value="Rieske_2Fe-2S_sf"/>
</dbReference>
<keyword evidence="3" id="KW-0479">Metal-binding</keyword>
<sequence length="399" mass="45899">MLTDRIGAAEHALDERVAEQRRTATAREGDGLVDAPLPSEMLQPWEVWDRDLFDLEMIRVFARSWIWLGDTEDLRRPGDFITGRIGGQSVLVVKQRDGSVKGFLNNCRHRASGVAFDAAGNCGKAFACPYHAWTYGLDGTLLSIPDMNRMYGPDFPMHRYGLVPIRVHVAFDKLVFACLSHKAPSFEEWIAPLLPRYTAYRIGDYHRYHRELDEEYPFNWKAFVENSNDDYHVRFVHRRLNKVRKQMDTVVRFEGRTTSGYKPHSDAYDMSLGRTDLGEEDLRGSYAEFVYPNLTPLPYASQLIMVRADPIAPDRTRLFSRIYGLTDDLDLQERELVNLELTNKEDTDMVTVLMENLRSPFYRVGPPSAWEGRAQHMMRQIRLDVATPLAADEFDGPID</sequence>
<dbReference type="SUPFAM" id="SSF55961">
    <property type="entry name" value="Bet v1-like"/>
    <property type="match status" value="1"/>
</dbReference>
<evidence type="ECO:0000313" key="9">
    <source>
        <dbReference type="Proteomes" id="UP000286931"/>
    </source>
</evidence>
<name>A0A401YPM8_9ACTN</name>
<dbReference type="CDD" id="cd00680">
    <property type="entry name" value="RHO_alpha_C"/>
    <property type="match status" value="1"/>
</dbReference>
<dbReference type="PANTHER" id="PTHR43756">
    <property type="entry name" value="CHOLINE MONOOXYGENASE, CHLOROPLASTIC"/>
    <property type="match status" value="1"/>
</dbReference>
<comment type="caution">
    <text evidence="8">The sequence shown here is derived from an EMBL/GenBank/DDBJ whole genome shotgun (WGS) entry which is preliminary data.</text>
</comment>
<dbReference type="OrthoDB" id="5243643at2"/>
<dbReference type="InterPro" id="IPR001663">
    <property type="entry name" value="Rng_hydr_dOase-A"/>
</dbReference>
<proteinExistence type="predicted"/>
<dbReference type="Pfam" id="PF00355">
    <property type="entry name" value="Rieske"/>
    <property type="match status" value="1"/>
</dbReference>
<feature type="domain" description="Rieske" evidence="7">
    <location>
        <begin position="67"/>
        <end position="146"/>
    </location>
</feature>
<keyword evidence="4" id="KW-0560">Oxidoreductase</keyword>
<evidence type="ECO:0000256" key="3">
    <source>
        <dbReference type="ARBA" id="ARBA00022723"/>
    </source>
</evidence>
<dbReference type="InterPro" id="IPR017941">
    <property type="entry name" value="Rieske_2Fe-2S"/>
</dbReference>
<dbReference type="GO" id="GO:0005506">
    <property type="term" value="F:iron ion binding"/>
    <property type="evidence" value="ECO:0007669"/>
    <property type="project" value="InterPro"/>
</dbReference>
<keyword evidence="6" id="KW-0411">Iron-sulfur</keyword>
<keyword evidence="9" id="KW-1185">Reference proteome</keyword>
<protein>
    <submittedName>
        <fullName evidence="8">(2Fe-2S) ferredoxin</fullName>
    </submittedName>
</protein>
<dbReference type="PRINTS" id="PR00090">
    <property type="entry name" value="RNGDIOXGNASE"/>
</dbReference>
<gene>
    <name evidence="8" type="ORF">EHYA_04234</name>
</gene>
<dbReference type="Pfam" id="PF00848">
    <property type="entry name" value="Ring_hydroxyl_A"/>
    <property type="match status" value="1"/>
</dbReference>
<dbReference type="RefSeq" id="WP_126638597.1">
    <property type="nucleotide sequence ID" value="NZ_BIFH01000021.1"/>
</dbReference>
<keyword evidence="5" id="KW-0408">Iron</keyword>
<dbReference type="AlphaFoldDB" id="A0A401YPM8"/>
<comment type="cofactor">
    <cofactor evidence="1">
        <name>Fe cation</name>
        <dbReference type="ChEBI" id="CHEBI:24875"/>
    </cofactor>
</comment>
<dbReference type="Gene3D" id="2.102.10.10">
    <property type="entry name" value="Rieske [2Fe-2S] iron-sulphur domain"/>
    <property type="match status" value="1"/>
</dbReference>
<evidence type="ECO:0000259" key="7">
    <source>
        <dbReference type="PROSITE" id="PS51296"/>
    </source>
</evidence>
<dbReference type="InterPro" id="IPR015879">
    <property type="entry name" value="Ring_hydroxy_dOase_asu_C_dom"/>
</dbReference>
<evidence type="ECO:0000256" key="6">
    <source>
        <dbReference type="ARBA" id="ARBA00023014"/>
    </source>
</evidence>
<evidence type="ECO:0000256" key="5">
    <source>
        <dbReference type="ARBA" id="ARBA00023004"/>
    </source>
</evidence>
<dbReference type="Proteomes" id="UP000286931">
    <property type="component" value="Unassembled WGS sequence"/>
</dbReference>
<evidence type="ECO:0000313" key="8">
    <source>
        <dbReference type="EMBL" id="GCD96547.1"/>
    </source>
</evidence>
<keyword evidence="2" id="KW-0001">2Fe-2S</keyword>